<evidence type="ECO:0000313" key="1">
    <source>
        <dbReference type="EMBL" id="MBM6924174.1"/>
    </source>
</evidence>
<organism evidence="1 2">
    <name type="scientific">Hydrogenoanaerobacterium saccharovorans</name>
    <dbReference type="NCBI Taxonomy" id="474960"/>
    <lineage>
        <taxon>Bacteria</taxon>
        <taxon>Bacillati</taxon>
        <taxon>Bacillota</taxon>
        <taxon>Clostridia</taxon>
        <taxon>Eubacteriales</taxon>
        <taxon>Oscillospiraceae</taxon>
        <taxon>Hydrogenoanaerobacterium</taxon>
    </lineage>
</organism>
<evidence type="ECO:0000313" key="2">
    <source>
        <dbReference type="Proteomes" id="UP000724149"/>
    </source>
</evidence>
<proteinExistence type="predicted"/>
<comment type="caution">
    <text evidence="1">The sequence shown here is derived from an EMBL/GenBank/DDBJ whole genome shotgun (WGS) entry which is preliminary data.</text>
</comment>
<keyword evidence="2" id="KW-1185">Reference proteome</keyword>
<accession>A0ABS2GRX5</accession>
<protein>
    <submittedName>
        <fullName evidence="1">Uncharacterized protein</fullName>
    </submittedName>
</protein>
<gene>
    <name evidence="1" type="ORF">H9X81_10805</name>
</gene>
<dbReference type="RefSeq" id="WP_204721946.1">
    <property type="nucleotide sequence ID" value="NZ_JACSNR010000011.1"/>
</dbReference>
<name>A0ABS2GRX5_9FIRM</name>
<reference evidence="1 2" key="1">
    <citation type="journal article" date="2021" name="Sci. Rep.">
        <title>The distribution of antibiotic resistance genes in chicken gut microbiota commensals.</title>
        <authorList>
            <person name="Juricova H."/>
            <person name="Matiasovicova J."/>
            <person name="Kubasova T."/>
            <person name="Cejkova D."/>
            <person name="Rychlik I."/>
        </authorList>
    </citation>
    <scope>NUCLEOTIDE SEQUENCE [LARGE SCALE GENOMIC DNA]</scope>
    <source>
        <strain evidence="1 2">An564</strain>
    </source>
</reference>
<dbReference type="Proteomes" id="UP000724149">
    <property type="component" value="Unassembled WGS sequence"/>
</dbReference>
<dbReference type="EMBL" id="JACSNR010000011">
    <property type="protein sequence ID" value="MBM6924174.1"/>
    <property type="molecule type" value="Genomic_DNA"/>
</dbReference>
<sequence length="73" mass="8169">MAKNKKHEMHTYTADVQLVEQNGIYFIYKNGERYIGPILPADAGIMLASVHEVLAKEWVAGREAELDALQNPA</sequence>